<dbReference type="SUPFAM" id="SSF55729">
    <property type="entry name" value="Acyl-CoA N-acyltransferases (Nat)"/>
    <property type="match status" value="1"/>
</dbReference>
<sequence>MPDPTIRRAQQPDLPAVLGLDADLNAGRVATLDQAEALLARLDAYPDYGLYVAEVGGRIVGTFCLVILDNIAHWGTPSALVESVVVSSSERGTGLGRRMMREAGRLAGEKGCYKLALSSNVDAKPAHRFYESLGFERYGYSFRLDPPFATDTGLPGNEEAADFPSPRGRGEAFVPLVGDERSAKREGEGVFPEESHPSSPPHPRSGSASARHDPDEGAVTLSPPAGRGEDLRLSLSANSHEETTA</sequence>
<feature type="region of interest" description="Disordered" evidence="3">
    <location>
        <begin position="149"/>
        <end position="245"/>
    </location>
</feature>
<dbReference type="EMBL" id="AP024145">
    <property type="protein sequence ID" value="BCM86468.1"/>
    <property type="molecule type" value="Genomic_DNA"/>
</dbReference>
<evidence type="ECO:0000313" key="6">
    <source>
        <dbReference type="Proteomes" id="UP000663508"/>
    </source>
</evidence>
<dbReference type="Proteomes" id="UP000663508">
    <property type="component" value="Chromosome"/>
</dbReference>
<evidence type="ECO:0000256" key="2">
    <source>
        <dbReference type="ARBA" id="ARBA00023315"/>
    </source>
</evidence>
<feature type="compositionally biased region" description="Basic and acidic residues" evidence="3">
    <location>
        <begin position="178"/>
        <end position="196"/>
    </location>
</feature>
<evidence type="ECO:0000259" key="4">
    <source>
        <dbReference type="PROSITE" id="PS51186"/>
    </source>
</evidence>
<proteinExistence type="predicted"/>
<protein>
    <recommendedName>
        <fullName evidence="4">N-acetyltransferase domain-containing protein</fullName>
    </recommendedName>
</protein>
<name>A0A8H8WXS3_9HYPH</name>
<accession>A0A8H8WXS3</accession>
<dbReference type="PANTHER" id="PTHR43877:SF1">
    <property type="entry name" value="ACETYLTRANSFERASE"/>
    <property type="match status" value="1"/>
</dbReference>
<dbReference type="KEGG" id="mind:mvi_49290"/>
<keyword evidence="2" id="KW-0012">Acyltransferase</keyword>
<dbReference type="GO" id="GO:0016747">
    <property type="term" value="F:acyltransferase activity, transferring groups other than amino-acyl groups"/>
    <property type="evidence" value="ECO:0007669"/>
    <property type="project" value="InterPro"/>
</dbReference>
<dbReference type="Gene3D" id="3.40.630.30">
    <property type="match status" value="1"/>
</dbReference>
<keyword evidence="1" id="KW-0808">Transferase</keyword>
<dbReference type="InterPro" id="IPR000182">
    <property type="entry name" value="GNAT_dom"/>
</dbReference>
<dbReference type="InterPro" id="IPR016181">
    <property type="entry name" value="Acyl_CoA_acyltransferase"/>
</dbReference>
<evidence type="ECO:0000256" key="3">
    <source>
        <dbReference type="SAM" id="MobiDB-lite"/>
    </source>
</evidence>
<evidence type="ECO:0000313" key="5">
    <source>
        <dbReference type="EMBL" id="BCM86468.1"/>
    </source>
</evidence>
<dbReference type="CDD" id="cd04301">
    <property type="entry name" value="NAT_SF"/>
    <property type="match status" value="1"/>
</dbReference>
<organism evidence="5 6">
    <name type="scientific">Methylobacterium indicum</name>
    <dbReference type="NCBI Taxonomy" id="1775910"/>
    <lineage>
        <taxon>Bacteria</taxon>
        <taxon>Pseudomonadati</taxon>
        <taxon>Pseudomonadota</taxon>
        <taxon>Alphaproteobacteria</taxon>
        <taxon>Hyphomicrobiales</taxon>
        <taxon>Methylobacteriaceae</taxon>
        <taxon>Methylobacterium</taxon>
    </lineage>
</organism>
<evidence type="ECO:0000256" key="1">
    <source>
        <dbReference type="ARBA" id="ARBA00022679"/>
    </source>
</evidence>
<reference evidence="5" key="1">
    <citation type="submission" date="2020-11" db="EMBL/GenBank/DDBJ databases">
        <title>Complete genome sequence of a novel pathogenic Methylobacterium strain isolated from rice in Vietnam.</title>
        <authorList>
            <person name="Lai K."/>
            <person name="Okazaki S."/>
            <person name="Higashi K."/>
            <person name="Mori H."/>
            <person name="Toyoda A."/>
            <person name="Kurokawa K."/>
        </authorList>
    </citation>
    <scope>NUCLEOTIDE SEQUENCE</scope>
    <source>
        <strain evidence="5">VL1</strain>
    </source>
</reference>
<dbReference type="InterPro" id="IPR050832">
    <property type="entry name" value="Bact_Acetyltransf"/>
</dbReference>
<feature type="domain" description="N-acetyltransferase" evidence="4">
    <location>
        <begin position="4"/>
        <end position="157"/>
    </location>
</feature>
<dbReference type="Pfam" id="PF00583">
    <property type="entry name" value="Acetyltransf_1"/>
    <property type="match status" value="1"/>
</dbReference>
<gene>
    <name evidence="5" type="ORF">mvi_49290</name>
</gene>
<dbReference type="AlphaFoldDB" id="A0A8H8WXS3"/>
<dbReference type="RefSeq" id="WP_244748694.1">
    <property type="nucleotide sequence ID" value="NZ_AP024145.1"/>
</dbReference>
<dbReference type="PROSITE" id="PS51186">
    <property type="entry name" value="GNAT"/>
    <property type="match status" value="1"/>
</dbReference>
<dbReference type="PANTHER" id="PTHR43877">
    <property type="entry name" value="AMINOALKYLPHOSPHONATE N-ACETYLTRANSFERASE-RELATED-RELATED"/>
    <property type="match status" value="1"/>
</dbReference>